<dbReference type="EC" id="2.7.1.24" evidence="8 9"/>
<comment type="catalytic activity">
    <reaction evidence="8">
        <text>3'-dephospho-CoA + ATP = ADP + CoA + H(+)</text>
        <dbReference type="Rhea" id="RHEA:18245"/>
        <dbReference type="ChEBI" id="CHEBI:15378"/>
        <dbReference type="ChEBI" id="CHEBI:30616"/>
        <dbReference type="ChEBI" id="CHEBI:57287"/>
        <dbReference type="ChEBI" id="CHEBI:57328"/>
        <dbReference type="ChEBI" id="CHEBI:456216"/>
        <dbReference type="EC" id="2.7.1.24"/>
    </reaction>
</comment>
<dbReference type="CDD" id="cd02022">
    <property type="entry name" value="DPCK"/>
    <property type="match status" value="1"/>
</dbReference>
<dbReference type="Gene3D" id="3.40.50.300">
    <property type="entry name" value="P-loop containing nucleotide triphosphate hydrolases"/>
    <property type="match status" value="1"/>
</dbReference>
<dbReference type="Proteomes" id="UP000256561">
    <property type="component" value="Unassembled WGS sequence"/>
</dbReference>
<evidence type="ECO:0000256" key="2">
    <source>
        <dbReference type="ARBA" id="ARBA00022490"/>
    </source>
</evidence>
<dbReference type="GO" id="GO:0005524">
    <property type="term" value="F:ATP binding"/>
    <property type="evidence" value="ECO:0007669"/>
    <property type="project" value="UniProtKB-UniRule"/>
</dbReference>
<keyword evidence="3 8" id="KW-0808">Transferase</keyword>
<proteinExistence type="inferred from homology"/>
<evidence type="ECO:0000256" key="4">
    <source>
        <dbReference type="ARBA" id="ARBA00022741"/>
    </source>
</evidence>
<dbReference type="GO" id="GO:0015937">
    <property type="term" value="P:coenzyme A biosynthetic process"/>
    <property type="evidence" value="ECO:0007669"/>
    <property type="project" value="UniProtKB-UniRule"/>
</dbReference>
<keyword evidence="11" id="KW-1185">Reference proteome</keyword>
<comment type="function">
    <text evidence="8">Catalyzes the phosphorylation of the 3'-hydroxyl group of dephosphocoenzyme A to form coenzyme A.</text>
</comment>
<keyword evidence="5 8" id="KW-0418">Kinase</keyword>
<dbReference type="OrthoDB" id="9812943at2"/>
<dbReference type="HAMAP" id="MF_00376">
    <property type="entry name" value="Dephospho_CoA_kinase"/>
    <property type="match status" value="1"/>
</dbReference>
<dbReference type="InterPro" id="IPR027417">
    <property type="entry name" value="P-loop_NTPase"/>
</dbReference>
<protein>
    <recommendedName>
        <fullName evidence="8 9">Dephospho-CoA kinase</fullName>
        <ecNumber evidence="8 9">2.7.1.24</ecNumber>
    </recommendedName>
    <alternativeName>
        <fullName evidence="8">Dephosphocoenzyme A kinase</fullName>
    </alternativeName>
</protein>
<evidence type="ECO:0000256" key="6">
    <source>
        <dbReference type="ARBA" id="ARBA00022840"/>
    </source>
</evidence>
<evidence type="ECO:0000256" key="7">
    <source>
        <dbReference type="ARBA" id="ARBA00022993"/>
    </source>
</evidence>
<dbReference type="FunFam" id="3.40.50.300:FF:000518">
    <property type="entry name" value="Dephospho-CoA kinase"/>
    <property type="match status" value="1"/>
</dbReference>
<keyword evidence="4 8" id="KW-0547">Nucleotide-binding</keyword>
<evidence type="ECO:0000256" key="9">
    <source>
        <dbReference type="NCBIfam" id="TIGR00152"/>
    </source>
</evidence>
<evidence type="ECO:0000313" key="10">
    <source>
        <dbReference type="EMBL" id="RDV29417.1"/>
    </source>
</evidence>
<reference evidence="11" key="1">
    <citation type="submission" date="2018-08" db="EMBL/GenBank/DDBJ databases">
        <authorList>
            <person name="Zhang J."/>
            <person name="Du Z.-J."/>
        </authorList>
    </citation>
    <scope>NUCLEOTIDE SEQUENCE [LARGE SCALE GENOMIC DNA]</scope>
    <source>
        <strain evidence="11">KCTC 52655</strain>
    </source>
</reference>
<sequence>MSATGQRPYVVGLTGGIGSGKTAVSDKFAELGIDIIDADIIARQVVEPGTPALKAITEHFGAAVIDADGRLDRAALRQRIFSDEQRRQWLNKLLHPAIRLAMQEAIHQSRSPYCILAVPLLIENGLDGMVNRVLVVDCPEHIQLERALARDGSTEQTIRGIMASQASREQRLAKADDVIDNSGPLSAIAPQVLKLHQAYIEFSARL</sequence>
<name>A0A3D8MF35_9ALTE</name>
<comment type="similarity">
    <text evidence="1 8">Belongs to the CoaE family.</text>
</comment>
<dbReference type="AlphaFoldDB" id="A0A3D8MF35"/>
<comment type="pathway">
    <text evidence="8">Cofactor biosynthesis; coenzyme A biosynthesis; CoA from (R)-pantothenate: step 5/5.</text>
</comment>
<organism evidence="10 11">
    <name type="scientific">Alteromonas aestuariivivens</name>
    <dbReference type="NCBI Taxonomy" id="1938339"/>
    <lineage>
        <taxon>Bacteria</taxon>
        <taxon>Pseudomonadati</taxon>
        <taxon>Pseudomonadota</taxon>
        <taxon>Gammaproteobacteria</taxon>
        <taxon>Alteromonadales</taxon>
        <taxon>Alteromonadaceae</taxon>
        <taxon>Alteromonas/Salinimonas group</taxon>
        <taxon>Alteromonas</taxon>
    </lineage>
</organism>
<evidence type="ECO:0000313" key="11">
    <source>
        <dbReference type="Proteomes" id="UP000256561"/>
    </source>
</evidence>
<evidence type="ECO:0000256" key="1">
    <source>
        <dbReference type="ARBA" id="ARBA00009018"/>
    </source>
</evidence>
<feature type="binding site" evidence="8">
    <location>
        <begin position="18"/>
        <end position="23"/>
    </location>
    <ligand>
        <name>ATP</name>
        <dbReference type="ChEBI" id="CHEBI:30616"/>
    </ligand>
</feature>
<dbReference type="InterPro" id="IPR001977">
    <property type="entry name" value="Depp_CoAkinase"/>
</dbReference>
<accession>A0A3D8MF35</accession>
<comment type="caution">
    <text evidence="10">The sequence shown here is derived from an EMBL/GenBank/DDBJ whole genome shotgun (WGS) entry which is preliminary data.</text>
</comment>
<dbReference type="PANTHER" id="PTHR10695:SF46">
    <property type="entry name" value="BIFUNCTIONAL COENZYME A SYNTHASE-RELATED"/>
    <property type="match status" value="1"/>
</dbReference>
<dbReference type="NCBIfam" id="TIGR00152">
    <property type="entry name" value="dephospho-CoA kinase"/>
    <property type="match status" value="1"/>
</dbReference>
<dbReference type="GO" id="GO:0005737">
    <property type="term" value="C:cytoplasm"/>
    <property type="evidence" value="ECO:0007669"/>
    <property type="project" value="UniProtKB-SubCell"/>
</dbReference>
<comment type="subcellular location">
    <subcellularLocation>
        <location evidence="8">Cytoplasm</location>
    </subcellularLocation>
</comment>
<dbReference type="PANTHER" id="PTHR10695">
    <property type="entry name" value="DEPHOSPHO-COA KINASE-RELATED"/>
    <property type="match status" value="1"/>
</dbReference>
<dbReference type="PROSITE" id="PS51219">
    <property type="entry name" value="DPCK"/>
    <property type="match status" value="1"/>
</dbReference>
<keyword evidence="2 8" id="KW-0963">Cytoplasm</keyword>
<dbReference type="SUPFAM" id="SSF52540">
    <property type="entry name" value="P-loop containing nucleoside triphosphate hydrolases"/>
    <property type="match status" value="1"/>
</dbReference>
<evidence type="ECO:0000256" key="5">
    <source>
        <dbReference type="ARBA" id="ARBA00022777"/>
    </source>
</evidence>
<gene>
    <name evidence="8" type="primary">coaE</name>
    <name evidence="10" type="ORF">DXV75_01025</name>
</gene>
<dbReference type="GO" id="GO:0004140">
    <property type="term" value="F:dephospho-CoA kinase activity"/>
    <property type="evidence" value="ECO:0007669"/>
    <property type="project" value="UniProtKB-UniRule"/>
</dbReference>
<keyword evidence="7 8" id="KW-0173">Coenzyme A biosynthesis</keyword>
<keyword evidence="6 8" id="KW-0067">ATP-binding</keyword>
<dbReference type="UniPathway" id="UPA00241">
    <property type="reaction ID" value="UER00356"/>
</dbReference>
<evidence type="ECO:0000256" key="3">
    <source>
        <dbReference type="ARBA" id="ARBA00022679"/>
    </source>
</evidence>
<dbReference type="EMBL" id="QRHA01000001">
    <property type="protein sequence ID" value="RDV29417.1"/>
    <property type="molecule type" value="Genomic_DNA"/>
</dbReference>
<dbReference type="Pfam" id="PF01121">
    <property type="entry name" value="CoaE"/>
    <property type="match status" value="1"/>
</dbReference>
<evidence type="ECO:0000256" key="8">
    <source>
        <dbReference type="HAMAP-Rule" id="MF_00376"/>
    </source>
</evidence>